<comment type="similarity">
    <text evidence="1">Belongs to the ClpA/ClpB family. Torsin subfamily.</text>
</comment>
<comment type="caution">
    <text evidence="4">The sequence shown here is derived from an EMBL/GenBank/DDBJ whole genome shotgun (WGS) entry which is preliminary data.</text>
</comment>
<accession>A0ABR0AXY2</accession>
<dbReference type="InterPro" id="IPR019510">
    <property type="entry name" value="AKAP7-like_phosphoesterase"/>
</dbReference>
<dbReference type="Gene3D" id="3.90.1140.10">
    <property type="entry name" value="Cyclic phosphodiesterase"/>
    <property type="match status" value="1"/>
</dbReference>
<dbReference type="PANTHER" id="PTHR10760">
    <property type="entry name" value="TORSIN"/>
    <property type="match status" value="1"/>
</dbReference>
<name>A0ABR0AXY2_9CRUS</name>
<evidence type="ECO:0000313" key="4">
    <source>
        <dbReference type="EMBL" id="KAK4029986.1"/>
    </source>
</evidence>
<feature type="domain" description="A-kinase anchor protein 7-like phosphoesterase" evidence="2">
    <location>
        <begin position="25"/>
        <end position="224"/>
    </location>
</feature>
<evidence type="ECO:0000313" key="5">
    <source>
        <dbReference type="Proteomes" id="UP001234178"/>
    </source>
</evidence>
<dbReference type="Pfam" id="PF06309">
    <property type="entry name" value="Torsin"/>
    <property type="match status" value="1"/>
</dbReference>
<dbReference type="PANTHER" id="PTHR10760:SF2">
    <property type="entry name" value="LD13476P-RELATED"/>
    <property type="match status" value="1"/>
</dbReference>
<proteinExistence type="inferred from homology"/>
<keyword evidence="5" id="KW-1185">Reference proteome</keyword>
<evidence type="ECO:0000256" key="1">
    <source>
        <dbReference type="ARBA" id="ARBA00006235"/>
    </source>
</evidence>
<dbReference type="InterPro" id="IPR027417">
    <property type="entry name" value="P-loop_NTPase"/>
</dbReference>
<dbReference type="EMBL" id="JAOYFB010000039">
    <property type="protein sequence ID" value="KAK4029986.1"/>
    <property type="molecule type" value="Genomic_DNA"/>
</dbReference>
<evidence type="ECO:0000259" key="2">
    <source>
        <dbReference type="Pfam" id="PF10469"/>
    </source>
</evidence>
<feature type="domain" description="Torsin-1A C-terminal" evidence="3">
    <location>
        <begin position="469"/>
        <end position="525"/>
    </location>
</feature>
<gene>
    <name evidence="4" type="ORF">OUZ56_022943</name>
</gene>
<dbReference type="InterPro" id="IPR009097">
    <property type="entry name" value="Cyclic_Pdiesterase"/>
</dbReference>
<sequence>MNTVRELPKRRVRPPKIKMPRAAAPNHFFAVRISDCQIIQAVHNVHSTILEQEPVLKQALVPPSTLHITLAVAHLSTTEDVVKANQVLQESVRDFSARLQSPQLDIHLAQMGHFNNKVIYARIKEESDGAEHLNHLWKSLRDGCQTAGISLIDGDRFTPHVTLLKMSKDPRLRRKGIKAVASHLYEKHLDCVFGRQVVESVQLLSMTDPKDDEGYYALKGEFHFVVESVPRLESIDDVGDCCNNHWIPNNTTKLQELLKQDVFGQHIATEVVSRQIEAHLSNPSPSKPLVLSFHGWTGNGKNHVAYLIAKSLFMKETDSQFYHHFISTVHFPHQHNTQLYQDQIRSWVSGNVSRCTQSLFVFDEVDKMPSGVLDGIKAYLDYVDRVDGVDYRKSIFIFLSNTGGKEITKKVHDIWLKGNVKREELTVRDFERLVELGAFNEEGGGLHQSRLIEKHLIDVYVPFLPMEKIHVRLCAENEFNKQKYFPRNKEAALQKIVDGLHYYPEDKELYSTTGCKRVAQRVSLYIAEERYNNRAHERRHHDSSEL</sequence>
<dbReference type="Gene3D" id="3.40.50.300">
    <property type="entry name" value="P-loop containing nucleotide triphosphate hydrolases"/>
    <property type="match status" value="1"/>
</dbReference>
<dbReference type="Pfam" id="PF21376">
    <property type="entry name" value="TOR1A_C"/>
    <property type="match status" value="1"/>
</dbReference>
<dbReference type="SUPFAM" id="SSF55144">
    <property type="entry name" value="LigT-like"/>
    <property type="match status" value="1"/>
</dbReference>
<reference evidence="4 5" key="1">
    <citation type="journal article" date="2023" name="Nucleic Acids Res.">
        <title>The hologenome of Daphnia magna reveals possible DNA methylation and microbiome-mediated evolution of the host genome.</title>
        <authorList>
            <person name="Chaturvedi A."/>
            <person name="Li X."/>
            <person name="Dhandapani V."/>
            <person name="Marshall H."/>
            <person name="Kissane S."/>
            <person name="Cuenca-Cambronero M."/>
            <person name="Asole G."/>
            <person name="Calvet F."/>
            <person name="Ruiz-Romero M."/>
            <person name="Marangio P."/>
            <person name="Guigo R."/>
            <person name="Rago D."/>
            <person name="Mirbahai L."/>
            <person name="Eastwood N."/>
            <person name="Colbourne J.K."/>
            <person name="Zhou J."/>
            <person name="Mallon E."/>
            <person name="Orsini L."/>
        </authorList>
    </citation>
    <scope>NUCLEOTIDE SEQUENCE [LARGE SCALE GENOMIC DNA]</scope>
    <source>
        <strain evidence="4">LRV0_1</strain>
    </source>
</reference>
<dbReference type="SUPFAM" id="SSF52540">
    <property type="entry name" value="P-loop containing nucleoside triphosphate hydrolases"/>
    <property type="match status" value="1"/>
</dbReference>
<dbReference type="InterPro" id="IPR049337">
    <property type="entry name" value="TOR1A_C"/>
</dbReference>
<protein>
    <submittedName>
        <fullName evidence="4">Uncharacterized protein</fullName>
    </submittedName>
</protein>
<dbReference type="Pfam" id="PF10469">
    <property type="entry name" value="AKAP7_NLS"/>
    <property type="match status" value="1"/>
</dbReference>
<dbReference type="Proteomes" id="UP001234178">
    <property type="component" value="Unassembled WGS sequence"/>
</dbReference>
<dbReference type="InterPro" id="IPR010448">
    <property type="entry name" value="Torsin"/>
</dbReference>
<evidence type="ECO:0000259" key="3">
    <source>
        <dbReference type="Pfam" id="PF21376"/>
    </source>
</evidence>
<organism evidence="4 5">
    <name type="scientific">Daphnia magna</name>
    <dbReference type="NCBI Taxonomy" id="35525"/>
    <lineage>
        <taxon>Eukaryota</taxon>
        <taxon>Metazoa</taxon>
        <taxon>Ecdysozoa</taxon>
        <taxon>Arthropoda</taxon>
        <taxon>Crustacea</taxon>
        <taxon>Branchiopoda</taxon>
        <taxon>Diplostraca</taxon>
        <taxon>Cladocera</taxon>
        <taxon>Anomopoda</taxon>
        <taxon>Daphniidae</taxon>
        <taxon>Daphnia</taxon>
    </lineage>
</organism>